<evidence type="ECO:0000256" key="1">
    <source>
        <dbReference type="SAM" id="SignalP"/>
    </source>
</evidence>
<evidence type="ECO:0000313" key="2">
    <source>
        <dbReference type="EMBL" id="MBO8407268.1"/>
    </source>
</evidence>
<proteinExistence type="predicted"/>
<feature type="chain" id="PRO_5037911026" evidence="1">
    <location>
        <begin position="27"/>
        <end position="141"/>
    </location>
</feature>
<dbReference type="Proteomes" id="UP000721442">
    <property type="component" value="Unassembled WGS sequence"/>
</dbReference>
<dbReference type="EMBL" id="JADINE010000030">
    <property type="protein sequence ID" value="MBO8407268.1"/>
    <property type="molecule type" value="Genomic_DNA"/>
</dbReference>
<protein>
    <submittedName>
        <fullName evidence="2">Uncharacterized protein</fullName>
    </submittedName>
</protein>
<name>A0A940ICB9_9PROT</name>
<organism evidence="2 3">
    <name type="scientific">Candidatus Enterousia excrementavium</name>
    <dbReference type="NCBI Taxonomy" id="2840789"/>
    <lineage>
        <taxon>Bacteria</taxon>
        <taxon>Pseudomonadati</taxon>
        <taxon>Pseudomonadota</taxon>
        <taxon>Alphaproteobacteria</taxon>
        <taxon>Candidatus Enterousia</taxon>
    </lineage>
</organism>
<comment type="caution">
    <text evidence="2">The sequence shown here is derived from an EMBL/GenBank/DDBJ whole genome shotgun (WGS) entry which is preliminary data.</text>
</comment>
<accession>A0A940ICB9</accession>
<dbReference type="AlphaFoldDB" id="A0A940ICB9"/>
<sequence length="141" mass="16028">MQFKKIVPYKIKRLIPMLGLAGATLAAPSCEKEPIPTHNEFLVFDRHNFLTVEQIQQAAAPSDVKTVYLVPRGDWFNYQSQNISLLSKQLQSWIDASPKARGQGDFEFFVGEAAAVPEDSLRIVRNGWTINAYVQDPWLHR</sequence>
<reference evidence="2" key="2">
    <citation type="journal article" date="2021" name="PeerJ">
        <title>Extensive microbial diversity within the chicken gut microbiome revealed by metagenomics and culture.</title>
        <authorList>
            <person name="Gilroy R."/>
            <person name="Ravi A."/>
            <person name="Getino M."/>
            <person name="Pursley I."/>
            <person name="Horton D.L."/>
            <person name="Alikhan N.F."/>
            <person name="Baker D."/>
            <person name="Gharbi K."/>
            <person name="Hall N."/>
            <person name="Watson M."/>
            <person name="Adriaenssens E.M."/>
            <person name="Foster-Nyarko E."/>
            <person name="Jarju S."/>
            <person name="Secka A."/>
            <person name="Antonio M."/>
            <person name="Oren A."/>
            <person name="Chaudhuri R.R."/>
            <person name="La Ragione R."/>
            <person name="Hildebrand F."/>
            <person name="Pallen M.J."/>
        </authorList>
    </citation>
    <scope>NUCLEOTIDE SEQUENCE</scope>
    <source>
        <strain evidence="2">B1-16210</strain>
    </source>
</reference>
<feature type="signal peptide" evidence="1">
    <location>
        <begin position="1"/>
        <end position="26"/>
    </location>
</feature>
<reference evidence="2" key="1">
    <citation type="submission" date="2020-10" db="EMBL/GenBank/DDBJ databases">
        <authorList>
            <person name="Gilroy R."/>
        </authorList>
    </citation>
    <scope>NUCLEOTIDE SEQUENCE</scope>
    <source>
        <strain evidence="2">B1-16210</strain>
    </source>
</reference>
<keyword evidence="1" id="KW-0732">Signal</keyword>
<evidence type="ECO:0000313" key="3">
    <source>
        <dbReference type="Proteomes" id="UP000721442"/>
    </source>
</evidence>
<gene>
    <name evidence="2" type="ORF">IAC77_02280</name>
</gene>